<accession>A0AAD4YTP8</accession>
<reference evidence="2 3" key="1">
    <citation type="journal article" date="2022" name="G3 (Bethesda)">
        <title>Whole-genome sequence and methylome profiling of the almond [Prunus dulcis (Mill.) D.A. Webb] cultivar 'Nonpareil'.</title>
        <authorList>
            <person name="D'Amico-Willman K.M."/>
            <person name="Ouma W.Z."/>
            <person name="Meulia T."/>
            <person name="Sideli G.M."/>
            <person name="Gradziel T.M."/>
            <person name="Fresnedo-Ramirez J."/>
        </authorList>
    </citation>
    <scope>NUCLEOTIDE SEQUENCE [LARGE SCALE GENOMIC DNA]</scope>
    <source>
        <strain evidence="2">Clone GOH B32 T37-40</strain>
    </source>
</reference>
<evidence type="ECO:0000313" key="3">
    <source>
        <dbReference type="Proteomes" id="UP001054821"/>
    </source>
</evidence>
<keyword evidence="3" id="KW-1185">Reference proteome</keyword>
<dbReference type="AlphaFoldDB" id="A0AAD4YTP8"/>
<evidence type="ECO:0000313" key="2">
    <source>
        <dbReference type="EMBL" id="KAI5321055.1"/>
    </source>
</evidence>
<feature type="transmembrane region" description="Helical" evidence="1">
    <location>
        <begin position="17"/>
        <end position="37"/>
    </location>
</feature>
<gene>
    <name evidence="2" type="ORF">L3X38_030125</name>
</gene>
<sequence length="139" mass="14881">MTRAGTGHDDDWRLSQVVYIVGVLLLGAISAVIVVVVKPWTDLLSPPIVVYSPRVLPVCVYDAHADCGKNVSAAFLVLYGIALATEGWGVVASLKFFPPFADVLSSAAVLVGDPTIMRDRAGNFVLPRADVMTLRSLKK</sequence>
<keyword evidence="1" id="KW-0472">Membrane</keyword>
<keyword evidence="1" id="KW-1133">Transmembrane helix</keyword>
<organism evidence="2 3">
    <name type="scientific">Prunus dulcis</name>
    <name type="common">Almond</name>
    <name type="synonym">Amygdalus dulcis</name>
    <dbReference type="NCBI Taxonomy" id="3755"/>
    <lineage>
        <taxon>Eukaryota</taxon>
        <taxon>Viridiplantae</taxon>
        <taxon>Streptophyta</taxon>
        <taxon>Embryophyta</taxon>
        <taxon>Tracheophyta</taxon>
        <taxon>Spermatophyta</taxon>
        <taxon>Magnoliopsida</taxon>
        <taxon>eudicotyledons</taxon>
        <taxon>Gunneridae</taxon>
        <taxon>Pentapetalae</taxon>
        <taxon>rosids</taxon>
        <taxon>fabids</taxon>
        <taxon>Rosales</taxon>
        <taxon>Rosaceae</taxon>
        <taxon>Amygdaloideae</taxon>
        <taxon>Amygdaleae</taxon>
        <taxon>Prunus</taxon>
    </lineage>
</organism>
<dbReference type="Proteomes" id="UP001054821">
    <property type="component" value="Chromosome 6"/>
</dbReference>
<evidence type="ECO:0000256" key="1">
    <source>
        <dbReference type="SAM" id="Phobius"/>
    </source>
</evidence>
<protein>
    <submittedName>
        <fullName evidence="2">Uncharacterized protein</fullName>
    </submittedName>
</protein>
<keyword evidence="1" id="KW-0812">Transmembrane</keyword>
<name>A0AAD4YTP8_PRUDU</name>
<comment type="caution">
    <text evidence="2">The sequence shown here is derived from an EMBL/GenBank/DDBJ whole genome shotgun (WGS) entry which is preliminary data.</text>
</comment>
<proteinExistence type="predicted"/>
<dbReference type="EMBL" id="JAJFAZ020000006">
    <property type="protein sequence ID" value="KAI5321055.1"/>
    <property type="molecule type" value="Genomic_DNA"/>
</dbReference>